<sequence>MTKRIAMWSGPRNISTAMMRSFENRPDCTVLDEPFYAYYLSQTQSPHPMFDEVVASQPVDYAEVAEAMSSGHCLSPLQYQKQMTHHMLPGCDLTWTVNLQHCFLIRDPAEVINSYTNARGICTSDDIGIIRQFELYETISALSGQNIPVVDCKDVLQNPQVMLPKICQALGIAFEPNMLAWPQGRRDSDGVWAEHWYASVEQSTGFSPRVVAEVTLNNVQRSLAVKLQPYYEKLKAKAISMN</sequence>
<dbReference type="EMBL" id="JAUCBP010000001">
    <property type="protein sequence ID" value="MDM7859087.1"/>
    <property type="molecule type" value="Genomic_DNA"/>
</dbReference>
<reference evidence="2 3" key="1">
    <citation type="submission" date="2023-06" db="EMBL/GenBank/DDBJ databases">
        <title>Alteromonas sp. ASW11-36 isolated from intertidal sand.</title>
        <authorList>
            <person name="Li Y."/>
        </authorList>
    </citation>
    <scope>NUCLEOTIDE SEQUENCE [LARGE SCALE GENOMIC DNA]</scope>
    <source>
        <strain evidence="2 3">ASW11-36</strain>
    </source>
</reference>
<organism evidence="2 3">
    <name type="scientific">Alteromonas arenosi</name>
    <dbReference type="NCBI Taxonomy" id="3055817"/>
    <lineage>
        <taxon>Bacteria</taxon>
        <taxon>Pseudomonadati</taxon>
        <taxon>Pseudomonadota</taxon>
        <taxon>Gammaproteobacteria</taxon>
        <taxon>Alteromonadales</taxon>
        <taxon>Alteromonadaceae</taxon>
        <taxon>Alteromonas/Salinimonas group</taxon>
        <taxon>Alteromonas</taxon>
    </lineage>
</organism>
<keyword evidence="3" id="KW-1185">Reference proteome</keyword>
<comment type="similarity">
    <text evidence="1">Belongs to the class-IV pyridoxal-phosphate-dependent aminotransferase family.</text>
</comment>
<dbReference type="Pfam" id="PF19798">
    <property type="entry name" value="Sulfotransfer_5"/>
    <property type="match status" value="1"/>
</dbReference>
<dbReference type="GO" id="GO:0016787">
    <property type="term" value="F:hydrolase activity"/>
    <property type="evidence" value="ECO:0007669"/>
    <property type="project" value="UniProtKB-KW"/>
</dbReference>
<gene>
    <name evidence="2" type="ORF">QTP81_00530</name>
</gene>
<accession>A0ABT7SSC4</accession>
<dbReference type="InterPro" id="IPR050571">
    <property type="entry name" value="Class-IV_PLP-Dep_Aminotrnsfr"/>
</dbReference>
<name>A0ABT7SSC4_9ALTE</name>
<dbReference type="SUPFAM" id="SSF52540">
    <property type="entry name" value="P-loop containing nucleoside triphosphate hydrolases"/>
    <property type="match status" value="1"/>
</dbReference>
<evidence type="ECO:0000313" key="2">
    <source>
        <dbReference type="EMBL" id="MDM7859087.1"/>
    </source>
</evidence>
<keyword evidence="2" id="KW-0378">Hydrolase</keyword>
<dbReference type="PANTHER" id="PTHR42743">
    <property type="entry name" value="AMINO-ACID AMINOTRANSFERASE"/>
    <property type="match status" value="1"/>
</dbReference>
<dbReference type="InterPro" id="IPR027417">
    <property type="entry name" value="P-loop_NTPase"/>
</dbReference>
<dbReference type="Proteomes" id="UP001234343">
    <property type="component" value="Unassembled WGS sequence"/>
</dbReference>
<protein>
    <submittedName>
        <fullName evidence="2">HAD family hydrolase</fullName>
    </submittedName>
</protein>
<proteinExistence type="inferred from homology"/>
<dbReference type="PANTHER" id="PTHR42743:SF11">
    <property type="entry name" value="AMINODEOXYCHORISMATE LYASE"/>
    <property type="match status" value="1"/>
</dbReference>
<evidence type="ECO:0000313" key="3">
    <source>
        <dbReference type="Proteomes" id="UP001234343"/>
    </source>
</evidence>
<comment type="caution">
    <text evidence="2">The sequence shown here is derived from an EMBL/GenBank/DDBJ whole genome shotgun (WGS) entry which is preliminary data.</text>
</comment>
<evidence type="ECO:0000256" key="1">
    <source>
        <dbReference type="ARBA" id="ARBA00009320"/>
    </source>
</evidence>
<dbReference type="Gene3D" id="3.40.50.300">
    <property type="entry name" value="P-loop containing nucleotide triphosphate hydrolases"/>
    <property type="match status" value="1"/>
</dbReference>
<dbReference type="RefSeq" id="WP_289362987.1">
    <property type="nucleotide sequence ID" value="NZ_JAUCBP010000001.1"/>
</dbReference>